<evidence type="ECO:0000313" key="2">
    <source>
        <dbReference type="Proteomes" id="UP000887013"/>
    </source>
</evidence>
<organism evidence="1 2">
    <name type="scientific">Nephila pilipes</name>
    <name type="common">Giant wood spider</name>
    <name type="synonym">Nephila maculata</name>
    <dbReference type="NCBI Taxonomy" id="299642"/>
    <lineage>
        <taxon>Eukaryota</taxon>
        <taxon>Metazoa</taxon>
        <taxon>Ecdysozoa</taxon>
        <taxon>Arthropoda</taxon>
        <taxon>Chelicerata</taxon>
        <taxon>Arachnida</taxon>
        <taxon>Araneae</taxon>
        <taxon>Araneomorphae</taxon>
        <taxon>Entelegynae</taxon>
        <taxon>Araneoidea</taxon>
        <taxon>Nephilidae</taxon>
        <taxon>Nephila</taxon>
    </lineage>
</organism>
<gene>
    <name evidence="1" type="ORF">NPIL_511041</name>
</gene>
<dbReference type="OrthoDB" id="6439699at2759"/>
<protein>
    <submittedName>
        <fullName evidence="1">Uncharacterized protein</fullName>
    </submittedName>
</protein>
<accession>A0A8X6U3R8</accession>
<keyword evidence="2" id="KW-1185">Reference proteome</keyword>
<comment type="caution">
    <text evidence="1">The sequence shown here is derived from an EMBL/GenBank/DDBJ whole genome shotgun (WGS) entry which is preliminary data.</text>
</comment>
<reference evidence="1" key="1">
    <citation type="submission" date="2020-08" db="EMBL/GenBank/DDBJ databases">
        <title>Multicomponent nature underlies the extraordinary mechanical properties of spider dragline silk.</title>
        <authorList>
            <person name="Kono N."/>
            <person name="Nakamura H."/>
            <person name="Mori M."/>
            <person name="Yoshida Y."/>
            <person name="Ohtoshi R."/>
            <person name="Malay A.D."/>
            <person name="Moran D.A.P."/>
            <person name="Tomita M."/>
            <person name="Numata K."/>
            <person name="Arakawa K."/>
        </authorList>
    </citation>
    <scope>NUCLEOTIDE SEQUENCE</scope>
</reference>
<name>A0A8X6U3R8_NEPPI</name>
<evidence type="ECO:0000313" key="1">
    <source>
        <dbReference type="EMBL" id="GFT71863.1"/>
    </source>
</evidence>
<proteinExistence type="predicted"/>
<dbReference type="EMBL" id="BMAW01116731">
    <property type="protein sequence ID" value="GFT71863.1"/>
    <property type="molecule type" value="Genomic_DNA"/>
</dbReference>
<sequence>MCSLLQFPVRGNLGGGSPVEFQGNSIEDKVSVESSFAVKVCLTPYLKVGLAPQTKDAILKPSTNIVPIVHSEVVYSFCQALDLRARLAPVETRVVFNPQKRSKKEKAIPVVHSEVVYSICLALNLEAKLAH</sequence>
<dbReference type="Proteomes" id="UP000887013">
    <property type="component" value="Unassembled WGS sequence"/>
</dbReference>
<dbReference type="AlphaFoldDB" id="A0A8X6U3R8"/>